<keyword evidence="2" id="KW-0378">Hydrolase</keyword>
<sequence length="63" mass="7284">MLSTWQNQAFKKGLAYNRPEGFQGVIINQAKVTRGRKLIALTFDDGPWDNHTREILDILKKIK</sequence>
<dbReference type="InterPro" id="IPR002509">
    <property type="entry name" value="NODB_dom"/>
</dbReference>
<dbReference type="AlphaFoldDB" id="M1X195"/>
<dbReference type="EC" id="3.5.1.41" evidence="2"/>
<dbReference type="EMBL" id="CAIY01000075">
    <property type="protein sequence ID" value="CCH68013.1"/>
    <property type="molecule type" value="Genomic_DNA"/>
</dbReference>
<accession>M1X195</accession>
<dbReference type="Pfam" id="PF01522">
    <property type="entry name" value="Polysacc_deac_1"/>
    <property type="match status" value="1"/>
</dbReference>
<comment type="caution">
    <text evidence="2">The sequence shown here is derived from an EMBL/GenBank/DDBJ whole genome shotgun (WGS) entry which is preliminary data.</text>
</comment>
<proteinExistence type="predicted"/>
<evidence type="ECO:0000259" key="1">
    <source>
        <dbReference type="PROSITE" id="PS51677"/>
    </source>
</evidence>
<dbReference type="GO" id="GO:0005975">
    <property type="term" value="P:carbohydrate metabolic process"/>
    <property type="evidence" value="ECO:0007669"/>
    <property type="project" value="InterPro"/>
</dbReference>
<dbReference type="STRING" id="1165094.RINTHH_18580"/>
<keyword evidence="3" id="KW-1185">Reference proteome</keyword>
<gene>
    <name evidence="2" type="ORF">RINTHH_18580</name>
</gene>
<dbReference type="GO" id="GO:0004099">
    <property type="term" value="F:chitin deacetylase activity"/>
    <property type="evidence" value="ECO:0007669"/>
    <property type="project" value="UniProtKB-EC"/>
</dbReference>
<reference evidence="2 3" key="1">
    <citation type="submission" date="2012-05" db="EMBL/GenBank/DDBJ databases">
        <authorList>
            <person name="Hilton J."/>
        </authorList>
    </citation>
    <scope>NUCLEOTIDE SEQUENCE [LARGE SCALE GENOMIC DNA]</scope>
    <source>
        <strain evidence="2 3">HH01</strain>
    </source>
</reference>
<reference evidence="3" key="2">
    <citation type="submission" date="2016-01" db="EMBL/GenBank/DDBJ databases">
        <title>Diatom-associated endosymboitic cyanobacterium lacks core nitrogen metabolism enzymes.</title>
        <authorList>
            <person name="Hilton J.A."/>
            <person name="Foster R.A."/>
            <person name="Tripp H.J."/>
            <person name="Carter B.J."/>
            <person name="Zehr J.P."/>
            <person name="Villareal T.A."/>
        </authorList>
    </citation>
    <scope>NUCLEOTIDE SEQUENCE [LARGE SCALE GENOMIC DNA]</scope>
    <source>
        <strain evidence="3">HH01</strain>
    </source>
</reference>
<evidence type="ECO:0000313" key="2">
    <source>
        <dbReference type="EMBL" id="CCH68013.1"/>
    </source>
</evidence>
<name>M1X195_9NOST</name>
<dbReference type="InterPro" id="IPR011330">
    <property type="entry name" value="Glyco_hydro/deAcase_b/a-brl"/>
</dbReference>
<organism evidence="2 3">
    <name type="scientific">Richelia intracellularis HH01</name>
    <dbReference type="NCBI Taxonomy" id="1165094"/>
    <lineage>
        <taxon>Bacteria</taxon>
        <taxon>Bacillati</taxon>
        <taxon>Cyanobacteriota</taxon>
        <taxon>Cyanophyceae</taxon>
        <taxon>Nostocales</taxon>
        <taxon>Nostocaceae</taxon>
        <taxon>Richelia</taxon>
    </lineage>
</organism>
<protein>
    <submittedName>
        <fullName evidence="2">Polysaccharide deacetylase</fullName>
        <ecNumber evidence="2">3.5.1.41</ecNumber>
    </submittedName>
</protein>
<feature type="domain" description="NodB homology" evidence="1">
    <location>
        <begin position="37"/>
        <end position="63"/>
    </location>
</feature>
<dbReference type="Proteomes" id="UP000053051">
    <property type="component" value="Unassembled WGS sequence"/>
</dbReference>
<dbReference type="SUPFAM" id="SSF88713">
    <property type="entry name" value="Glycoside hydrolase/deacetylase"/>
    <property type="match status" value="1"/>
</dbReference>
<evidence type="ECO:0000313" key="3">
    <source>
        <dbReference type="Proteomes" id="UP000053051"/>
    </source>
</evidence>
<dbReference type="Gene3D" id="3.20.20.370">
    <property type="entry name" value="Glycoside hydrolase/deacetylase"/>
    <property type="match status" value="1"/>
</dbReference>
<dbReference type="PROSITE" id="PS51677">
    <property type="entry name" value="NODB"/>
    <property type="match status" value="1"/>
</dbReference>